<dbReference type="PANTHER" id="PTHR30486">
    <property type="entry name" value="TWITCHING MOTILITY PROTEIN PILT"/>
    <property type="match status" value="1"/>
</dbReference>
<dbReference type="InterPro" id="IPR050921">
    <property type="entry name" value="T4SS_GSP_E_ATPase"/>
</dbReference>
<proteinExistence type="inferred from homology"/>
<dbReference type="SUPFAM" id="SSF52540">
    <property type="entry name" value="P-loop containing nucleoside triphosphate hydrolases"/>
    <property type="match status" value="1"/>
</dbReference>
<comment type="similarity">
    <text evidence="1">Belongs to the GSP E family.</text>
</comment>
<comment type="caution">
    <text evidence="3">The sequence shown here is derived from an EMBL/GenBank/DDBJ whole genome shotgun (WGS) entry which is preliminary data.</text>
</comment>
<sequence>MFNLSSKHEEVQTSLSTFEELKKLLHDAVIEEYEQEPTALLSSNVLEKISALCSEIPQFNQSSFNQHQKEQVVQAVFDEIQGLGPIAQFMLDDQVSDILINDTQDIWIDKQGKLLCTASKFDDERHLRRFVDRLLDGCGRQVNALMPIVDGKLKDGSRVHIIVPPACTGAAIVSIRKFNHKKINDDFLVNNHFLDKNILLFLKSAVKTGVNILVCGNAGAGKTSLLNVLANSINPNERVVTIEESAELNLHHNHVVQLEAHDTNSDGKGAVSLRDLVKAALRMRADRILVGEVRSGEVIDMLQAMNCGHQGSMTTIHANSANDAVIRLSTLVQLHNAQLSDTHTSSLIASSIQLIVHVSRSTNGIRTLKSIGEIKRVNGGAQFRPLYSINEAEPVQSELIDNSSVIEFMKGQGANAQELKALLHNNPEANND</sequence>
<dbReference type="InterPro" id="IPR001482">
    <property type="entry name" value="T2SS/T4SS_dom"/>
</dbReference>
<name>A0A0F9R9Y4_9ZZZZ</name>
<dbReference type="Gene3D" id="3.30.450.380">
    <property type="match status" value="1"/>
</dbReference>
<dbReference type="AlphaFoldDB" id="A0A0F9R9Y4"/>
<feature type="domain" description="Bacterial type II secretion system protein E" evidence="2">
    <location>
        <begin position="81"/>
        <end position="357"/>
    </location>
</feature>
<gene>
    <name evidence="3" type="ORF">LCGC14_0675420</name>
</gene>
<dbReference type="EMBL" id="LAZR01001343">
    <property type="protein sequence ID" value="KKN46192.1"/>
    <property type="molecule type" value="Genomic_DNA"/>
</dbReference>
<protein>
    <recommendedName>
        <fullName evidence="2">Bacterial type II secretion system protein E domain-containing protein</fullName>
    </recommendedName>
</protein>
<evidence type="ECO:0000259" key="2">
    <source>
        <dbReference type="Pfam" id="PF00437"/>
    </source>
</evidence>
<evidence type="ECO:0000256" key="1">
    <source>
        <dbReference type="ARBA" id="ARBA00006611"/>
    </source>
</evidence>
<organism evidence="3">
    <name type="scientific">marine sediment metagenome</name>
    <dbReference type="NCBI Taxonomy" id="412755"/>
    <lineage>
        <taxon>unclassified sequences</taxon>
        <taxon>metagenomes</taxon>
        <taxon>ecological metagenomes</taxon>
    </lineage>
</organism>
<dbReference type="GO" id="GO:0016887">
    <property type="term" value="F:ATP hydrolysis activity"/>
    <property type="evidence" value="ECO:0007669"/>
    <property type="project" value="InterPro"/>
</dbReference>
<accession>A0A0F9R9Y4</accession>
<dbReference type="Pfam" id="PF00437">
    <property type="entry name" value="T2SSE"/>
    <property type="match status" value="1"/>
</dbReference>
<dbReference type="Gene3D" id="3.40.50.300">
    <property type="entry name" value="P-loop containing nucleotide triphosphate hydrolases"/>
    <property type="match status" value="1"/>
</dbReference>
<evidence type="ECO:0000313" key="3">
    <source>
        <dbReference type="EMBL" id="KKN46192.1"/>
    </source>
</evidence>
<dbReference type="CDD" id="cd01130">
    <property type="entry name" value="VirB11-like_ATPase"/>
    <property type="match status" value="1"/>
</dbReference>
<dbReference type="PANTHER" id="PTHR30486:SF6">
    <property type="entry name" value="TYPE IV PILUS RETRACTATION ATPASE PILT"/>
    <property type="match status" value="1"/>
</dbReference>
<dbReference type="InterPro" id="IPR027417">
    <property type="entry name" value="P-loop_NTPase"/>
</dbReference>
<reference evidence="3" key="1">
    <citation type="journal article" date="2015" name="Nature">
        <title>Complex archaea that bridge the gap between prokaryotes and eukaryotes.</title>
        <authorList>
            <person name="Spang A."/>
            <person name="Saw J.H."/>
            <person name="Jorgensen S.L."/>
            <person name="Zaremba-Niedzwiedzka K."/>
            <person name="Martijn J."/>
            <person name="Lind A.E."/>
            <person name="van Eijk R."/>
            <person name="Schleper C."/>
            <person name="Guy L."/>
            <person name="Ettema T.J."/>
        </authorList>
    </citation>
    <scope>NUCLEOTIDE SEQUENCE</scope>
</reference>